<dbReference type="GO" id="GO:0033499">
    <property type="term" value="P:galactose catabolic process via UDP-galactose, Leloir pathway"/>
    <property type="evidence" value="ECO:0007669"/>
    <property type="project" value="TreeGrafter"/>
</dbReference>
<keyword evidence="10 11" id="KW-0119">Carbohydrate metabolism</keyword>
<keyword evidence="9 11" id="KW-0413">Isomerase</keyword>
<dbReference type="InterPro" id="IPR015443">
    <property type="entry name" value="Aldose_1-epimerase"/>
</dbReference>
<dbReference type="SUPFAM" id="SSF74650">
    <property type="entry name" value="Galactose mutarotase-like"/>
    <property type="match status" value="1"/>
</dbReference>
<evidence type="ECO:0000313" key="16">
    <source>
        <dbReference type="EMBL" id="RRD91789.1"/>
    </source>
</evidence>
<dbReference type="GO" id="GO:0006006">
    <property type="term" value="P:glucose metabolic process"/>
    <property type="evidence" value="ECO:0007669"/>
    <property type="project" value="TreeGrafter"/>
</dbReference>
<dbReference type="Gene3D" id="2.70.98.10">
    <property type="match status" value="1"/>
</dbReference>
<evidence type="ECO:0000256" key="12">
    <source>
        <dbReference type="PIRSR" id="PIRSR005096-1"/>
    </source>
</evidence>
<name>A0A3P2A8K4_9BACE</name>
<feature type="binding site" evidence="14">
    <location>
        <begin position="207"/>
        <end position="209"/>
    </location>
    <ligand>
        <name>beta-D-galactose</name>
        <dbReference type="ChEBI" id="CHEBI:27667"/>
    </ligand>
</feature>
<dbReference type="AlphaFoldDB" id="A0A3P2A8K4"/>
<accession>A0A3P2A8K4</accession>
<comment type="pathway">
    <text evidence="3 11">Carbohydrate metabolism; hexose metabolism.</text>
</comment>
<dbReference type="PROSITE" id="PS51257">
    <property type="entry name" value="PROKAR_LIPOPROTEIN"/>
    <property type="match status" value="1"/>
</dbReference>
<gene>
    <name evidence="16" type="ORF">EII33_06855</name>
</gene>
<comment type="cofactor">
    <cofactor evidence="2">
        <name>Ca(2+)</name>
        <dbReference type="ChEBI" id="CHEBI:29108"/>
    </cofactor>
</comment>
<dbReference type="InterPro" id="IPR008183">
    <property type="entry name" value="Aldose_1/G6P_1-epimerase"/>
</dbReference>
<dbReference type="InterPro" id="IPR014718">
    <property type="entry name" value="GH-type_carb-bd"/>
</dbReference>
<evidence type="ECO:0000256" key="6">
    <source>
        <dbReference type="ARBA" id="ARBA00013185"/>
    </source>
</evidence>
<evidence type="ECO:0000256" key="4">
    <source>
        <dbReference type="ARBA" id="ARBA00006206"/>
    </source>
</evidence>
<dbReference type="NCBIfam" id="NF008277">
    <property type="entry name" value="PRK11055.1"/>
    <property type="match status" value="1"/>
</dbReference>
<keyword evidence="17" id="KW-1185">Reference proteome</keyword>
<evidence type="ECO:0000313" key="17">
    <source>
        <dbReference type="Proteomes" id="UP000279562"/>
    </source>
</evidence>
<organism evidence="16 17">
    <name type="scientific">Prevotella heparinolytica</name>
    <dbReference type="NCBI Taxonomy" id="28113"/>
    <lineage>
        <taxon>Bacteria</taxon>
        <taxon>Pseudomonadati</taxon>
        <taxon>Bacteroidota</taxon>
        <taxon>Bacteroidia</taxon>
        <taxon>Bacteroidales</taxon>
        <taxon>Bacteroidaceae</taxon>
        <taxon>Bacteroides</taxon>
    </lineage>
</organism>
<dbReference type="PANTHER" id="PTHR10091:SF0">
    <property type="entry name" value="GALACTOSE MUTAROTASE"/>
    <property type="match status" value="1"/>
</dbReference>
<dbReference type="Pfam" id="PF01263">
    <property type="entry name" value="Aldose_epim"/>
    <property type="match status" value="1"/>
</dbReference>
<evidence type="ECO:0000256" key="5">
    <source>
        <dbReference type="ARBA" id="ARBA00011245"/>
    </source>
</evidence>
<evidence type="ECO:0000256" key="1">
    <source>
        <dbReference type="ARBA" id="ARBA00001614"/>
    </source>
</evidence>
<keyword evidence="15" id="KW-0732">Signal</keyword>
<dbReference type="InterPro" id="IPR011013">
    <property type="entry name" value="Gal_mutarotase_sf_dom"/>
</dbReference>
<dbReference type="CDD" id="cd09019">
    <property type="entry name" value="galactose_mutarotase_like"/>
    <property type="match status" value="1"/>
</dbReference>
<proteinExistence type="inferred from homology"/>
<dbReference type="EMBL" id="RQYF01000023">
    <property type="protein sequence ID" value="RRD91789.1"/>
    <property type="molecule type" value="Genomic_DNA"/>
</dbReference>
<feature type="signal peptide" evidence="15">
    <location>
        <begin position="1"/>
        <end position="22"/>
    </location>
</feature>
<evidence type="ECO:0000256" key="8">
    <source>
        <dbReference type="ARBA" id="ARBA00022837"/>
    </source>
</evidence>
<evidence type="ECO:0000256" key="9">
    <source>
        <dbReference type="ARBA" id="ARBA00023235"/>
    </source>
</evidence>
<reference evidence="16 17" key="1">
    <citation type="submission" date="2018-11" db="EMBL/GenBank/DDBJ databases">
        <title>Genomes From Bacteria Associated with the Canine Oral Cavity: a Test Case for Automated Genome-Based Taxonomic Assignment.</title>
        <authorList>
            <person name="Coil D.A."/>
            <person name="Jospin G."/>
            <person name="Darling A.E."/>
            <person name="Wallis C."/>
            <person name="Davis I.J."/>
            <person name="Harris S."/>
            <person name="Eisen J.A."/>
            <person name="Holcombe L.J."/>
            <person name="O'Flynn C."/>
        </authorList>
    </citation>
    <scope>NUCLEOTIDE SEQUENCE [LARGE SCALE GENOMIC DNA]</scope>
    <source>
        <strain evidence="16 17">OH1047_COT-310</strain>
    </source>
</reference>
<dbReference type="EC" id="5.1.3.3" evidence="6 11"/>
<evidence type="ECO:0000256" key="15">
    <source>
        <dbReference type="SAM" id="SignalP"/>
    </source>
</evidence>
<feature type="chain" id="PRO_5018109085" description="Aldose 1-epimerase" evidence="15">
    <location>
        <begin position="23"/>
        <end position="374"/>
    </location>
</feature>
<comment type="similarity">
    <text evidence="4 11">Belongs to the aldose epimerase family.</text>
</comment>
<dbReference type="PROSITE" id="PS00545">
    <property type="entry name" value="ALDOSE_1_EPIMERASE"/>
    <property type="match status" value="1"/>
</dbReference>
<dbReference type="Proteomes" id="UP000279562">
    <property type="component" value="Unassembled WGS sequence"/>
</dbReference>
<dbReference type="GO" id="GO:0004034">
    <property type="term" value="F:aldose 1-epimerase activity"/>
    <property type="evidence" value="ECO:0007669"/>
    <property type="project" value="UniProtKB-EC"/>
</dbReference>
<evidence type="ECO:0000256" key="13">
    <source>
        <dbReference type="PIRSR" id="PIRSR005096-2"/>
    </source>
</evidence>
<evidence type="ECO:0000256" key="14">
    <source>
        <dbReference type="PIRSR" id="PIRSR005096-3"/>
    </source>
</evidence>
<dbReference type="UniPathway" id="UPA00242"/>
<dbReference type="InterPro" id="IPR018052">
    <property type="entry name" value="Ald1_epimerase_CS"/>
</dbReference>
<keyword evidence="8" id="KW-0106">Calcium</keyword>
<feature type="binding site" evidence="13">
    <location>
        <position position="272"/>
    </location>
    <ligand>
        <name>beta-D-galactose</name>
        <dbReference type="ChEBI" id="CHEBI:27667"/>
    </ligand>
</feature>
<dbReference type="RefSeq" id="WP_125239056.1">
    <property type="nucleotide sequence ID" value="NZ_JBGYVZ010000200.1"/>
</dbReference>
<sequence length="374" mass="42293">MRNFIALFWVAGLFLSVACRQADLYKPAIYEEKTTVRFEDKAVRLFRLVNKNGMCVKVTNYAASLTDVVVPDRQGNFEHVVLGFDSVEHYLGKHPKFGATVGRFANRIRNAEFKLQGQVYHLEKNNRGYSIHGGTKGFYRQVFETDTFYTVKDTAIVVFKYRSVHLEGGFPGNLELSIAYKLTNRNEIVLEYTATTDKPTVINLTNHSYFNLAGCKEAVSNHIYMIKADTITQVDSMGIPTGELVAVAGTAYDYTSPKPAKMRMEEERKGYDVNYKLSKLPGVLELAAVVVEPISGRVLKAYTTEPGMQFYIPDSNMDYLAGHGGRIYGRYYGFCLEMQHFPDSPNIPHFPTTSLLPGEVYRQVTVYKFETTSE</sequence>
<comment type="catalytic activity">
    <reaction evidence="1 11">
        <text>alpha-D-glucose = beta-D-glucose</text>
        <dbReference type="Rhea" id="RHEA:10264"/>
        <dbReference type="ChEBI" id="CHEBI:15903"/>
        <dbReference type="ChEBI" id="CHEBI:17925"/>
        <dbReference type="EC" id="5.1.3.3"/>
    </reaction>
</comment>
<feature type="active site" description="Proton donor" evidence="12">
    <location>
        <position position="207"/>
    </location>
</feature>
<dbReference type="InterPro" id="IPR047215">
    <property type="entry name" value="Galactose_mutarotase-like"/>
</dbReference>
<dbReference type="GO" id="GO:0005737">
    <property type="term" value="C:cytoplasm"/>
    <property type="evidence" value="ECO:0007669"/>
    <property type="project" value="TreeGrafter"/>
</dbReference>
<comment type="subunit">
    <text evidence="5">Monomer.</text>
</comment>
<evidence type="ECO:0000256" key="7">
    <source>
        <dbReference type="ARBA" id="ARBA00014165"/>
    </source>
</evidence>
<evidence type="ECO:0000256" key="11">
    <source>
        <dbReference type="PIRNR" id="PIRNR005096"/>
    </source>
</evidence>
<dbReference type="PANTHER" id="PTHR10091">
    <property type="entry name" value="ALDOSE-1-EPIMERASE"/>
    <property type="match status" value="1"/>
</dbReference>
<feature type="binding site" evidence="14">
    <location>
        <begin position="106"/>
        <end position="107"/>
    </location>
    <ligand>
        <name>beta-D-galactose</name>
        <dbReference type="ChEBI" id="CHEBI:27667"/>
    </ligand>
</feature>
<dbReference type="PIRSF" id="PIRSF005096">
    <property type="entry name" value="GALM"/>
    <property type="match status" value="1"/>
</dbReference>
<comment type="caution">
    <text evidence="16">The sequence shown here is derived from an EMBL/GenBank/DDBJ whole genome shotgun (WGS) entry which is preliminary data.</text>
</comment>
<evidence type="ECO:0000256" key="3">
    <source>
        <dbReference type="ARBA" id="ARBA00005028"/>
    </source>
</evidence>
<dbReference type="GO" id="GO:0030246">
    <property type="term" value="F:carbohydrate binding"/>
    <property type="evidence" value="ECO:0007669"/>
    <property type="project" value="InterPro"/>
</dbReference>
<feature type="active site" description="Proton acceptor" evidence="12">
    <location>
        <position position="337"/>
    </location>
</feature>
<evidence type="ECO:0000256" key="2">
    <source>
        <dbReference type="ARBA" id="ARBA00001913"/>
    </source>
</evidence>
<evidence type="ECO:0000256" key="10">
    <source>
        <dbReference type="ARBA" id="ARBA00023277"/>
    </source>
</evidence>
<protein>
    <recommendedName>
        <fullName evidence="7 11">Aldose 1-epimerase</fullName>
        <ecNumber evidence="6 11">5.1.3.3</ecNumber>
    </recommendedName>
</protein>